<evidence type="ECO:0000313" key="2">
    <source>
        <dbReference type="EMBL" id="MSS39380.1"/>
    </source>
</evidence>
<evidence type="ECO:0000256" key="1">
    <source>
        <dbReference type="SAM" id="Phobius"/>
    </source>
</evidence>
<dbReference type="EMBL" id="VUMB01000005">
    <property type="protein sequence ID" value="MSS39380.1"/>
    <property type="molecule type" value="Genomic_DNA"/>
</dbReference>
<evidence type="ECO:0000313" key="3">
    <source>
        <dbReference type="Proteomes" id="UP000462363"/>
    </source>
</evidence>
<keyword evidence="1" id="KW-1133">Transmembrane helix</keyword>
<keyword evidence="1" id="KW-0812">Transmembrane</keyword>
<comment type="caution">
    <text evidence="2">The sequence shown here is derived from an EMBL/GenBank/DDBJ whole genome shotgun (WGS) entry which is preliminary data.</text>
</comment>
<gene>
    <name evidence="2" type="ORF">FYJ37_03165</name>
</gene>
<dbReference type="Proteomes" id="UP000462363">
    <property type="component" value="Unassembled WGS sequence"/>
</dbReference>
<proteinExistence type="predicted"/>
<reference evidence="2 3" key="1">
    <citation type="submission" date="2019-08" db="EMBL/GenBank/DDBJ databases">
        <title>In-depth cultivation of the pig gut microbiome towards novel bacterial diversity and tailored functional studies.</title>
        <authorList>
            <person name="Wylensek D."/>
            <person name="Hitch T.C.A."/>
            <person name="Clavel T."/>
        </authorList>
    </citation>
    <scope>NUCLEOTIDE SEQUENCE [LARGE SCALE GENOMIC DNA]</scope>
    <source>
        <strain evidence="2 3">BL-389-WT-3D</strain>
    </source>
</reference>
<sequence>MLTLIIQTIDKGFTTLIFIPMVYILYCRFTSLHKKKRQGLTIYRICLILVVLFLLRYFCGKFIFTTVNYQRFTDSGLFPLIKTIFYP</sequence>
<organism evidence="2 3">
    <name type="scientific">Clostridium scindens (strain JCM 10418 / VPI 12708)</name>
    <dbReference type="NCBI Taxonomy" id="29347"/>
    <lineage>
        <taxon>Bacteria</taxon>
        <taxon>Bacillati</taxon>
        <taxon>Bacillota</taxon>
        <taxon>Clostridia</taxon>
        <taxon>Lachnospirales</taxon>
        <taxon>Lachnospiraceae</taxon>
    </lineage>
</organism>
<feature type="transmembrane region" description="Helical" evidence="1">
    <location>
        <begin position="41"/>
        <end position="58"/>
    </location>
</feature>
<feature type="transmembrane region" description="Helical" evidence="1">
    <location>
        <begin position="12"/>
        <end position="29"/>
    </location>
</feature>
<name>A0A844F6Q5_CLOSV</name>
<dbReference type="AlphaFoldDB" id="A0A844F6Q5"/>
<keyword evidence="1" id="KW-0472">Membrane</keyword>
<dbReference type="RefSeq" id="WP_154322147.1">
    <property type="nucleotide sequence ID" value="NZ_CP045695.1"/>
</dbReference>
<protein>
    <submittedName>
        <fullName evidence="2">Uncharacterized protein</fullName>
    </submittedName>
</protein>
<accession>A0A844F6Q5</accession>